<sequence>MTGSGALPRRVLGLGCQQGISLETLRGALQEALAQVGADMESVMALATFEARARESAITTLSLEQGWPLYAYTAEALAGVTVSHPSERLRHLTGTPSVSEAAAILASGAQAGDMILEKYVYRGADGGYVTVSIVELNPMCANKTP</sequence>
<protein>
    <submittedName>
        <fullName evidence="2">Cobalt-precorrin 5A hydrolase</fullName>
    </submittedName>
</protein>
<dbReference type="Pfam" id="PF01890">
    <property type="entry name" value="CbiG_C"/>
    <property type="match status" value="1"/>
</dbReference>
<dbReference type="AlphaFoldDB" id="A0A1H7PG70"/>
<dbReference type="PANTHER" id="PTHR37477:SF1">
    <property type="entry name" value="COBALT-PRECORRIN-5A HYDROLASE"/>
    <property type="match status" value="1"/>
</dbReference>
<dbReference type="OrthoDB" id="5795649at2"/>
<proteinExistence type="predicted"/>
<feature type="domain" description="CobE/GbiG C-terminal" evidence="1">
    <location>
        <begin position="11"/>
        <end position="133"/>
    </location>
</feature>
<keyword evidence="2" id="KW-0378">Hydrolase</keyword>
<dbReference type="InterPro" id="IPR036518">
    <property type="entry name" value="CobE/GbiG_C_sf"/>
</dbReference>
<keyword evidence="3" id="KW-1185">Reference proteome</keyword>
<name>A0A1H7PG70_9GAMM</name>
<dbReference type="InterPro" id="IPR002750">
    <property type="entry name" value="CobE/GbiG_C"/>
</dbReference>
<organism evidence="2 3">
    <name type="scientific">Ectothiorhodospira marina</name>
    <dbReference type="NCBI Taxonomy" id="1396821"/>
    <lineage>
        <taxon>Bacteria</taxon>
        <taxon>Pseudomonadati</taxon>
        <taxon>Pseudomonadota</taxon>
        <taxon>Gammaproteobacteria</taxon>
        <taxon>Chromatiales</taxon>
        <taxon>Ectothiorhodospiraceae</taxon>
        <taxon>Ectothiorhodospira</taxon>
    </lineage>
</organism>
<accession>A0A1H7PG70</accession>
<dbReference type="GO" id="GO:0009236">
    <property type="term" value="P:cobalamin biosynthetic process"/>
    <property type="evidence" value="ECO:0007669"/>
    <property type="project" value="InterPro"/>
</dbReference>
<evidence type="ECO:0000313" key="3">
    <source>
        <dbReference type="Proteomes" id="UP000199256"/>
    </source>
</evidence>
<dbReference type="PANTHER" id="PTHR37477">
    <property type="entry name" value="COBALT-PRECORRIN-5A HYDROLASE"/>
    <property type="match status" value="1"/>
</dbReference>
<dbReference type="STRING" id="1396821.SAMN05444515_11415"/>
<dbReference type="InterPro" id="IPR052553">
    <property type="entry name" value="CbiG_hydrolase"/>
</dbReference>
<gene>
    <name evidence="2" type="ORF">SAMN05444515_11415</name>
</gene>
<evidence type="ECO:0000313" key="2">
    <source>
        <dbReference type="EMBL" id="SEL34752.1"/>
    </source>
</evidence>
<dbReference type="GO" id="GO:0016787">
    <property type="term" value="F:hydrolase activity"/>
    <property type="evidence" value="ECO:0007669"/>
    <property type="project" value="UniProtKB-KW"/>
</dbReference>
<evidence type="ECO:0000259" key="1">
    <source>
        <dbReference type="Pfam" id="PF01890"/>
    </source>
</evidence>
<dbReference type="SUPFAM" id="SSF159664">
    <property type="entry name" value="CobE/GbiG C-terminal domain-like"/>
    <property type="match status" value="1"/>
</dbReference>
<dbReference type="Gene3D" id="3.30.420.180">
    <property type="entry name" value="CobE/GbiG C-terminal domain"/>
    <property type="match status" value="1"/>
</dbReference>
<dbReference type="Proteomes" id="UP000199256">
    <property type="component" value="Unassembled WGS sequence"/>
</dbReference>
<reference evidence="3" key="1">
    <citation type="submission" date="2016-10" db="EMBL/GenBank/DDBJ databases">
        <authorList>
            <person name="Varghese N."/>
            <person name="Submissions S."/>
        </authorList>
    </citation>
    <scope>NUCLEOTIDE SEQUENCE [LARGE SCALE GENOMIC DNA]</scope>
    <source>
        <strain evidence="3">DSM 241</strain>
    </source>
</reference>
<dbReference type="EMBL" id="FOAA01000014">
    <property type="protein sequence ID" value="SEL34752.1"/>
    <property type="molecule type" value="Genomic_DNA"/>
</dbReference>